<dbReference type="InterPro" id="IPR002694">
    <property type="entry name" value="Znf_CHC2"/>
</dbReference>
<accession>A0A1T4P193</accession>
<dbReference type="Proteomes" id="UP000189857">
    <property type="component" value="Unassembled WGS sequence"/>
</dbReference>
<dbReference type="GO" id="GO:0005737">
    <property type="term" value="C:cytoplasm"/>
    <property type="evidence" value="ECO:0007669"/>
    <property type="project" value="TreeGrafter"/>
</dbReference>
<dbReference type="GO" id="GO:0008270">
    <property type="term" value="F:zinc ion binding"/>
    <property type="evidence" value="ECO:0007669"/>
    <property type="project" value="UniProtKB-KW"/>
</dbReference>
<dbReference type="AlphaFoldDB" id="A0A1T4P193"/>
<dbReference type="InterPro" id="IPR050219">
    <property type="entry name" value="DnaG_primase"/>
</dbReference>
<dbReference type="Gene3D" id="3.40.1360.10">
    <property type="match status" value="1"/>
</dbReference>
<evidence type="ECO:0000259" key="4">
    <source>
        <dbReference type="SMART" id="SM00400"/>
    </source>
</evidence>
<keyword evidence="3" id="KW-0862">Zinc</keyword>
<dbReference type="PANTHER" id="PTHR30313">
    <property type="entry name" value="DNA PRIMASE"/>
    <property type="match status" value="1"/>
</dbReference>
<dbReference type="EMBL" id="FUXA01000010">
    <property type="protein sequence ID" value="SJZ85219.1"/>
    <property type="molecule type" value="Genomic_DNA"/>
</dbReference>
<evidence type="ECO:0000256" key="1">
    <source>
        <dbReference type="ARBA" id="ARBA00022723"/>
    </source>
</evidence>
<gene>
    <name evidence="5" type="ORF">SAMN02745110_01804</name>
</gene>
<dbReference type="SMART" id="SM00400">
    <property type="entry name" value="ZnF_CHCC"/>
    <property type="match status" value="1"/>
</dbReference>
<dbReference type="SUPFAM" id="SSF57783">
    <property type="entry name" value="Zinc beta-ribbon"/>
    <property type="match status" value="1"/>
</dbReference>
<evidence type="ECO:0000256" key="2">
    <source>
        <dbReference type="ARBA" id="ARBA00022771"/>
    </source>
</evidence>
<name>A0A1T4P193_9FIRM</name>
<evidence type="ECO:0000313" key="6">
    <source>
        <dbReference type="Proteomes" id="UP000189857"/>
    </source>
</evidence>
<organism evidence="5 6">
    <name type="scientific">Eubacterium ruminantium</name>
    <dbReference type="NCBI Taxonomy" id="42322"/>
    <lineage>
        <taxon>Bacteria</taxon>
        <taxon>Bacillati</taxon>
        <taxon>Bacillota</taxon>
        <taxon>Clostridia</taxon>
        <taxon>Eubacteriales</taxon>
        <taxon>Eubacteriaceae</taxon>
        <taxon>Eubacterium</taxon>
    </lineage>
</organism>
<dbReference type="Gene3D" id="3.90.580.10">
    <property type="entry name" value="Zinc finger, CHC2-type domain"/>
    <property type="match status" value="1"/>
</dbReference>
<dbReference type="InterPro" id="IPR036977">
    <property type="entry name" value="DNA_primase_Znf_CHC2"/>
</dbReference>
<dbReference type="GO" id="GO:0003677">
    <property type="term" value="F:DNA binding"/>
    <property type="evidence" value="ECO:0007669"/>
    <property type="project" value="InterPro"/>
</dbReference>
<dbReference type="GO" id="GO:0006269">
    <property type="term" value="P:DNA replication, synthesis of primer"/>
    <property type="evidence" value="ECO:0007669"/>
    <property type="project" value="TreeGrafter"/>
</dbReference>
<reference evidence="5 6" key="1">
    <citation type="submission" date="2017-02" db="EMBL/GenBank/DDBJ databases">
        <authorList>
            <person name="Peterson S.W."/>
        </authorList>
    </citation>
    <scope>NUCLEOTIDE SEQUENCE [LARGE SCALE GENOMIC DNA]</scope>
    <source>
        <strain evidence="5 6">ATCC 17233</strain>
    </source>
</reference>
<keyword evidence="2" id="KW-0863">Zinc-finger</keyword>
<keyword evidence="1" id="KW-0479">Metal-binding</keyword>
<dbReference type="Pfam" id="PF01807">
    <property type="entry name" value="Zn_ribbon_DnaG"/>
    <property type="match status" value="1"/>
</dbReference>
<evidence type="ECO:0000256" key="3">
    <source>
        <dbReference type="ARBA" id="ARBA00022833"/>
    </source>
</evidence>
<dbReference type="SUPFAM" id="SSF56731">
    <property type="entry name" value="DNA primase core"/>
    <property type="match status" value="1"/>
</dbReference>
<keyword evidence="6" id="KW-1185">Reference proteome</keyword>
<dbReference type="GO" id="GO:0003899">
    <property type="term" value="F:DNA-directed RNA polymerase activity"/>
    <property type="evidence" value="ECO:0007669"/>
    <property type="project" value="InterPro"/>
</dbReference>
<dbReference type="OrthoDB" id="9773296at2"/>
<dbReference type="PANTHER" id="PTHR30313:SF2">
    <property type="entry name" value="DNA PRIMASE"/>
    <property type="match status" value="1"/>
</dbReference>
<proteinExistence type="predicted"/>
<protein>
    <submittedName>
        <fullName evidence="5">CHC2 zinc finger</fullName>
    </submittedName>
</protein>
<feature type="domain" description="Zinc finger CHC2-type" evidence="4">
    <location>
        <begin position="34"/>
        <end position="89"/>
    </location>
</feature>
<dbReference type="RefSeq" id="WP_078787625.1">
    <property type="nucleotide sequence ID" value="NZ_FMTO01000009.1"/>
</dbReference>
<evidence type="ECO:0000313" key="5">
    <source>
        <dbReference type="EMBL" id="SJZ85219.1"/>
    </source>
</evidence>
<sequence length="336" mass="38730">MKYSEEKLNEIADKVDIIELIGQTELLHRKGGNYFVCCPFHNGDDTPSLCINPKMNKWHCFGCGAGSSVYDWICLKYNKTFPEAFEYICNLVGENPEQFIESESIQLLKQLKKKKNTKQNNLVNVRKFLDFTDDYINKYDDELPQEWLEEDMTPEALKTYNIRIDHNANRIVYPVYDASGNFIGVKGRTRISAYKELGLPKYMNYYKVGEVDYFQGLQQALPEIRNKKSVIIFEGIKSCIKAWGWGIKNTISSETSKLSEGQVKLLIKLGIPEIVIAWDSDKKISSIVGDPKIQTLKHFSQISIITDTKKILDDKMAPVDKGEEIFRILLNERRKL</sequence>